<keyword evidence="1" id="KW-1133">Transmembrane helix</keyword>
<evidence type="ECO:0000256" key="1">
    <source>
        <dbReference type="SAM" id="Phobius"/>
    </source>
</evidence>
<dbReference type="RefSeq" id="WP_014826840.1">
    <property type="nucleotide sequence ID" value="NC_018068.1"/>
</dbReference>
<feature type="transmembrane region" description="Helical" evidence="1">
    <location>
        <begin position="183"/>
        <end position="204"/>
    </location>
</feature>
<keyword evidence="1" id="KW-0472">Membrane</keyword>
<dbReference type="SUPFAM" id="SSF103501">
    <property type="entry name" value="Respiratory nitrate reductase 1 gamma chain"/>
    <property type="match status" value="1"/>
</dbReference>
<feature type="transmembrane region" description="Helical" evidence="1">
    <location>
        <begin position="224"/>
        <end position="249"/>
    </location>
</feature>
<name>I4D4W0_DESAJ</name>
<feature type="transmembrane region" description="Helical" evidence="1">
    <location>
        <begin position="150"/>
        <end position="171"/>
    </location>
</feature>
<dbReference type="InterPro" id="IPR036197">
    <property type="entry name" value="NarG-like_sf"/>
</dbReference>
<evidence type="ECO:0000313" key="2">
    <source>
        <dbReference type="EMBL" id="AFM40834.1"/>
    </source>
</evidence>
<dbReference type="STRING" id="646529.Desaci_1854"/>
<reference evidence="2 3" key="1">
    <citation type="journal article" date="2012" name="J. Bacteriol.">
        <title>Complete genome sequences of Desulfosporosinus orientis DSM765T, Desulfosporosinus youngiae DSM17734T, Desulfosporosinus meridiei DSM13257T, and Desulfosporosinus acidiphilus DSM22704T.</title>
        <authorList>
            <person name="Pester M."/>
            <person name="Brambilla E."/>
            <person name="Alazard D."/>
            <person name="Rattei T."/>
            <person name="Weinmaier T."/>
            <person name="Han J."/>
            <person name="Lucas S."/>
            <person name="Lapidus A."/>
            <person name="Cheng J.F."/>
            <person name="Goodwin L."/>
            <person name="Pitluck S."/>
            <person name="Peters L."/>
            <person name="Ovchinnikova G."/>
            <person name="Teshima H."/>
            <person name="Detter J.C."/>
            <person name="Han C.S."/>
            <person name="Tapia R."/>
            <person name="Land M.L."/>
            <person name="Hauser L."/>
            <person name="Kyrpides N.C."/>
            <person name="Ivanova N.N."/>
            <person name="Pagani I."/>
            <person name="Huntmann M."/>
            <person name="Wei C.L."/>
            <person name="Davenport K.W."/>
            <person name="Daligault H."/>
            <person name="Chain P.S."/>
            <person name="Chen A."/>
            <person name="Mavromatis K."/>
            <person name="Markowitz V."/>
            <person name="Szeto E."/>
            <person name="Mikhailova N."/>
            <person name="Pati A."/>
            <person name="Wagner M."/>
            <person name="Woyke T."/>
            <person name="Ollivier B."/>
            <person name="Klenk H.P."/>
            <person name="Spring S."/>
            <person name="Loy A."/>
        </authorList>
    </citation>
    <scope>NUCLEOTIDE SEQUENCE [LARGE SCALE GENOMIC DNA]</scope>
    <source>
        <strain evidence="3">DSM 22704 / JCM 16185 / SJ4</strain>
    </source>
</reference>
<organism evidence="2 3">
    <name type="scientific">Desulfosporosinus acidiphilus (strain DSM 22704 / JCM 16185 / SJ4)</name>
    <dbReference type="NCBI Taxonomy" id="646529"/>
    <lineage>
        <taxon>Bacteria</taxon>
        <taxon>Bacillati</taxon>
        <taxon>Bacillota</taxon>
        <taxon>Clostridia</taxon>
        <taxon>Eubacteriales</taxon>
        <taxon>Desulfitobacteriaceae</taxon>
        <taxon>Desulfosporosinus</taxon>
    </lineage>
</organism>
<evidence type="ECO:0000313" key="3">
    <source>
        <dbReference type="Proteomes" id="UP000002892"/>
    </source>
</evidence>
<dbReference type="eggNOG" id="COG2181">
    <property type="taxonomic scope" value="Bacteria"/>
</dbReference>
<gene>
    <name evidence="2" type="ordered locus">Desaci_1854</name>
</gene>
<feature type="transmembrane region" description="Helical" evidence="1">
    <location>
        <begin position="101"/>
        <end position="121"/>
    </location>
</feature>
<proteinExistence type="predicted"/>
<keyword evidence="1" id="KW-0812">Transmembrane</keyword>
<dbReference type="AlphaFoldDB" id="I4D4W0"/>
<dbReference type="HOGENOM" id="CLU_067516_0_0_9"/>
<feature type="transmembrane region" description="Helical" evidence="1">
    <location>
        <begin position="27"/>
        <end position="47"/>
    </location>
</feature>
<protein>
    <submittedName>
        <fullName evidence="2">Uncharacterized protein</fullName>
    </submittedName>
</protein>
<keyword evidence="3" id="KW-1185">Reference proteome</keyword>
<dbReference type="KEGG" id="dai:Desaci_1854"/>
<dbReference type="Gene3D" id="1.20.950.20">
    <property type="entry name" value="Transmembrane di-heme cytochromes, Chain C"/>
    <property type="match status" value="1"/>
</dbReference>
<dbReference type="Proteomes" id="UP000002892">
    <property type="component" value="Chromosome"/>
</dbReference>
<dbReference type="EMBL" id="CP003639">
    <property type="protein sequence ID" value="AFM40834.1"/>
    <property type="molecule type" value="Genomic_DNA"/>
</dbReference>
<accession>I4D4W0</accession>
<sequence>MKLLSSLLIVLVLAFIAWFGVGVLKLYALFGIGIPYLALIIFSIGYINRLLKLEQNNSENSLGTKNKTNPKILDILFFRSFFGNIKMATQELKEESGVSKWFWAGVYIFFGALLIILIRHLRLFLNPVPSLVQGLENADSFLSIGFPHNAIYITDIVFMVALLVIIVRSIYTSFTKNSSVSFSYVPLFLLLGSVLSGIMMVYYWRVDIVSVKELGMGLVTFRPFIPMNVGSILFIHIFLVSSLLVYLAMSSRKPRYQ</sequence>
<dbReference type="OrthoDB" id="9823496at2"/>